<dbReference type="Pfam" id="PF00501">
    <property type="entry name" value="AMP-binding"/>
    <property type="match status" value="1"/>
</dbReference>
<protein>
    <submittedName>
        <fullName evidence="7">Amino acid adenylation domain-containing protein</fullName>
    </submittedName>
</protein>
<dbReference type="NCBIfam" id="TIGR01733">
    <property type="entry name" value="AA-adenyl-dom"/>
    <property type="match status" value="1"/>
</dbReference>
<dbReference type="PANTHER" id="PTHR45527:SF1">
    <property type="entry name" value="FATTY ACID SYNTHASE"/>
    <property type="match status" value="1"/>
</dbReference>
<dbReference type="FunFam" id="2.30.38.10:FF:000001">
    <property type="entry name" value="Non-ribosomal peptide synthetase PvdI"/>
    <property type="match status" value="1"/>
</dbReference>
<dbReference type="CDD" id="cd19531">
    <property type="entry name" value="LCL_NRPS-like"/>
    <property type="match status" value="1"/>
</dbReference>
<dbReference type="Pfam" id="PF13193">
    <property type="entry name" value="AMP-binding_C"/>
    <property type="match status" value="1"/>
</dbReference>
<dbReference type="Gene3D" id="1.10.1200.10">
    <property type="entry name" value="ACP-like"/>
    <property type="match status" value="1"/>
</dbReference>
<dbReference type="FunFam" id="1.10.1200.10:FF:000005">
    <property type="entry name" value="Nonribosomal peptide synthetase 1"/>
    <property type="match status" value="1"/>
</dbReference>
<evidence type="ECO:0000313" key="7">
    <source>
        <dbReference type="EMBL" id="MBW4543131.1"/>
    </source>
</evidence>
<dbReference type="GO" id="GO:0016491">
    <property type="term" value="F:oxidoreductase activity"/>
    <property type="evidence" value="ECO:0007669"/>
    <property type="project" value="UniProtKB-KW"/>
</dbReference>
<dbReference type="InterPro" id="IPR042098">
    <property type="entry name" value="TauD-like_sf"/>
</dbReference>
<reference evidence="7" key="2">
    <citation type="journal article" date="2022" name="Microbiol. Resour. Announc.">
        <title>Metagenome Sequencing to Explore Phylogenomics of Terrestrial Cyanobacteria.</title>
        <authorList>
            <person name="Ward R.D."/>
            <person name="Stajich J.E."/>
            <person name="Johansen J.R."/>
            <person name="Huntemann M."/>
            <person name="Clum A."/>
            <person name="Foster B."/>
            <person name="Foster B."/>
            <person name="Roux S."/>
            <person name="Palaniappan K."/>
            <person name="Varghese N."/>
            <person name="Mukherjee S."/>
            <person name="Reddy T.B.K."/>
            <person name="Daum C."/>
            <person name="Copeland A."/>
            <person name="Chen I.A."/>
            <person name="Ivanova N.N."/>
            <person name="Kyrpides N.C."/>
            <person name="Shapiro N."/>
            <person name="Eloe-Fadrosh E.A."/>
            <person name="Pietrasiak N."/>
        </authorList>
    </citation>
    <scope>NUCLEOTIDE SEQUENCE</scope>
    <source>
        <strain evidence="7">CPER-KK1</strain>
    </source>
</reference>
<dbReference type="Gene3D" id="3.60.130.10">
    <property type="entry name" value="Clavaminate synthase-like"/>
    <property type="match status" value="1"/>
</dbReference>
<dbReference type="Pfam" id="PF02668">
    <property type="entry name" value="TauD"/>
    <property type="match status" value="1"/>
</dbReference>
<dbReference type="InterPro" id="IPR009081">
    <property type="entry name" value="PP-bd_ACP"/>
</dbReference>
<dbReference type="Gene3D" id="2.30.38.10">
    <property type="entry name" value="Luciferase, Domain 3"/>
    <property type="match status" value="1"/>
</dbReference>
<feature type="domain" description="Carrier" evidence="6">
    <location>
        <begin position="1017"/>
        <end position="1092"/>
    </location>
</feature>
<proteinExistence type="inferred from homology"/>
<dbReference type="InterPro" id="IPR001242">
    <property type="entry name" value="Condensation_dom"/>
</dbReference>
<dbReference type="InterPro" id="IPR023213">
    <property type="entry name" value="CAT-like_dom_sf"/>
</dbReference>
<dbReference type="InterPro" id="IPR000873">
    <property type="entry name" value="AMP-dep_synth/lig_dom"/>
</dbReference>
<dbReference type="PROSITE" id="PS50075">
    <property type="entry name" value="CARRIER"/>
    <property type="match status" value="1"/>
</dbReference>
<dbReference type="Pfam" id="PF00550">
    <property type="entry name" value="PP-binding"/>
    <property type="match status" value="1"/>
</dbReference>
<dbReference type="PANTHER" id="PTHR45527">
    <property type="entry name" value="NONRIBOSOMAL PEPTIDE SYNTHETASE"/>
    <property type="match status" value="1"/>
</dbReference>
<dbReference type="PROSITE" id="PS00012">
    <property type="entry name" value="PHOSPHOPANTETHEINE"/>
    <property type="match status" value="1"/>
</dbReference>
<evidence type="ECO:0000256" key="4">
    <source>
        <dbReference type="ARBA" id="ARBA00022553"/>
    </source>
</evidence>
<dbReference type="GO" id="GO:0005829">
    <property type="term" value="C:cytosol"/>
    <property type="evidence" value="ECO:0007669"/>
    <property type="project" value="TreeGrafter"/>
</dbReference>
<dbReference type="Gene3D" id="3.30.300.30">
    <property type="match status" value="1"/>
</dbReference>
<dbReference type="PROSITE" id="PS00455">
    <property type="entry name" value="AMP_BINDING"/>
    <property type="match status" value="1"/>
</dbReference>
<dbReference type="Pfam" id="PF00668">
    <property type="entry name" value="Condensation"/>
    <property type="match status" value="2"/>
</dbReference>
<sequence>MSVKTVEDAYPLTSLQQGILFHSLYAPSSGVYVEQMSFDLSGTLNVSAFTQAWQQVIDRHSILRTAFVWEKLKKPLQVVGRQVKLPWEEHNWQGISPIEQQARLKNLLRAERKQGFELSKAPLMRLTLIQLTEATYHLIWSHHHLLLDGWSTQLIFKEVIAYYEAFCQGQQLSLERPRPYRDYIAWLQQQDLSQAEAFWREKLKGFTAPTPLSVDQVFRTLPDQKEDYEEQEIRLSAKTTAALQSLGQQQRLTLNTLVQGAWALLLSRYSGEEDVVFGATVSGRSSALAKVESMVGLFINTLPIRVQVASEESLVTWLQQLQAQQTEARQYEYSSLVDIQGWSDVPRDMPLFESIVVFENYPVEAHHRERVADLEIGNVRAFEQTNYPLTAIALPGSELVLKVLYDCHRFDSATITRMLGHFQTVLENMVANPKQRLCELSLLTEAERHQLLEAWNETQAEYPQDSCLHQLFEAQVERTPNAIAAVFEDQQLTYQELNARANQLAHDLQKLGVEPEVLVGICVERSLDMIIGILGILKAGGAYVPLDPAYPKERLAFMLEDAQVSVLLTQQRLLEILPEHTAKIVCLDADWEIIQASDRSLIQNSPPQPPLPRGEYKEKLLSLRDTGESTGGVKSLNSSNLAYVIYTSGSTGKPKGVQISHRALVNFLCSMRLAPGLSEQDILLAVTTLSFDIAGLELYLPLIVGARVVIASREVAADGIRLSELLTHSGATVMQATPATWRMLLAAGWQGNKPLKILCGGEALSRELANQLLTRCDSLWNLYGPTETTIWSTLYQVKSGDGAVPIGRAIANTQVYILDHRLQPTPMGVPGELYIGGAGVARGYLNRPELTAERFISNPFSKQPEARLYKTGDLARYLPNGDIEYLGRIDYQVKIRGFRIELGEIETALAQYPGVEQAVVLAREDSPGLQRLVAYVVLNEQSPNPKSTPPIPLVRGEQNPKLSELRDFLKKQLPDYMVPSAFVLLSALPLTPNGKLDRRTLPAPDATTLAGETVFVAPRTPVEEVLTNLWAEVFNLEQVGINDNFFELGGHSLLATQLISRIRDTFQAELPLRCLFESPTIAELSDRIEATRQTESERHALPLVPVSRSEELPLSFAQARLWFLDRIAPGNCAYNIPAAVRLTGVLNVQALQQSLNEIVRRHEALRTTFAMGNEQPIQVIAPYLTLPLPIVDLRELPEVEQQAKVQQLAVKEAQCPFDLERDSLLRATLLQLGETEHIVLLTMHHIVSDGWSMGVLVGEVAALYEAFSCGKPSPLPELPIQYADFAVWQRQWLLQKALDAQLSYWKQHLAGAPATLKLPTDRSRPAVQTFRGVTTRFVISKDLSDAIAILSRQEGVTLFMLLLAAFQTLLSRYTNQDDIVVGTDVANRNRSELEPLIGFFVNLLVLRTDLSGNPSFRELLRRVREVTLGAYAHQDMPFAKLVEALGAERNLNYTPLFQVLFVLQNAPMPSLELSRLTLTPIEIETGTAKFDLALFMEETEQGLIGTWNYSTDLFDASTITRMSGQFETLLGNIVKHPDTPIKALEMLSETEKQQQILEQEQRKKAKFNKFKSVKPKAVSLPQGDLVKTDYLTQGETLPLVVQPTGEDIDFVDWAKSHREFIETQLLKHGAILFRGFNINSATEFETVAQAICPELFGEYGDLPREGVEGKVYGSTPYPADKAILFHNESSHLQRFPLKIWFFCVQPAQQGGETPIVDCRKMYQLLDPKLREQLATKQLMYVRNYIEGLDVSWQDFFRTTDKAVVEEYCSKAGIDFEWLPENGLRTRQIRPAITKHQKTGELVFFNQIQLHHLSFLDPAVRDSLLSLFGEEKLPRNVCYGDGSPLEESVIQEITEIYQRSQVSFPWQKGDILMLDNMLTAHGRNPYVGSRKIVVAMGEMINL</sequence>
<dbReference type="CDD" id="cd12116">
    <property type="entry name" value="A_NRPS_Ta1_like"/>
    <property type="match status" value="1"/>
</dbReference>
<dbReference type="CDD" id="cd19543">
    <property type="entry name" value="DCL_NRPS"/>
    <property type="match status" value="1"/>
</dbReference>
<evidence type="ECO:0000256" key="1">
    <source>
        <dbReference type="ARBA" id="ARBA00001957"/>
    </source>
</evidence>
<dbReference type="InterPro" id="IPR003819">
    <property type="entry name" value="TauD/TfdA-like"/>
</dbReference>
<dbReference type="InterPro" id="IPR020806">
    <property type="entry name" value="PKS_PP-bd"/>
</dbReference>
<comment type="caution">
    <text evidence="7">The sequence shown here is derived from an EMBL/GenBank/DDBJ whole genome shotgun (WGS) entry which is preliminary data.</text>
</comment>
<evidence type="ECO:0000256" key="2">
    <source>
        <dbReference type="ARBA" id="ARBA00006432"/>
    </source>
</evidence>
<dbReference type="Proteomes" id="UP000753908">
    <property type="component" value="Unassembled WGS sequence"/>
</dbReference>
<gene>
    <name evidence="7" type="ORF">KME25_01590</name>
</gene>
<dbReference type="InterPro" id="IPR010071">
    <property type="entry name" value="AA_adenyl_dom"/>
</dbReference>
<name>A0A951PGI5_9CYAN</name>
<dbReference type="FunFam" id="3.30.559.10:FF:000012">
    <property type="entry name" value="Non-ribosomal peptide synthetase"/>
    <property type="match status" value="1"/>
</dbReference>
<dbReference type="InterPro" id="IPR045851">
    <property type="entry name" value="AMP-bd_C_sf"/>
</dbReference>
<dbReference type="GO" id="GO:0044550">
    <property type="term" value="P:secondary metabolite biosynthetic process"/>
    <property type="evidence" value="ECO:0007669"/>
    <property type="project" value="TreeGrafter"/>
</dbReference>
<dbReference type="EMBL" id="JAHHIF010000002">
    <property type="protein sequence ID" value="MBW4543131.1"/>
    <property type="molecule type" value="Genomic_DNA"/>
</dbReference>
<dbReference type="FunFam" id="3.30.300.30:FF:000010">
    <property type="entry name" value="Enterobactin synthetase component F"/>
    <property type="match status" value="1"/>
</dbReference>
<evidence type="ECO:0000313" key="8">
    <source>
        <dbReference type="Proteomes" id="UP000753908"/>
    </source>
</evidence>
<dbReference type="SUPFAM" id="SSF56801">
    <property type="entry name" value="Acetyl-CoA synthetase-like"/>
    <property type="match status" value="1"/>
</dbReference>
<evidence type="ECO:0000256" key="5">
    <source>
        <dbReference type="ARBA" id="ARBA00023002"/>
    </source>
</evidence>
<keyword evidence="4" id="KW-0597">Phosphoprotein</keyword>
<dbReference type="SMART" id="SM00823">
    <property type="entry name" value="PKS_PP"/>
    <property type="match status" value="1"/>
</dbReference>
<reference evidence="7" key="1">
    <citation type="submission" date="2021-05" db="EMBL/GenBank/DDBJ databases">
        <authorList>
            <person name="Pietrasiak N."/>
            <person name="Ward R."/>
            <person name="Stajich J.E."/>
            <person name="Kurbessoian T."/>
        </authorList>
    </citation>
    <scope>NUCLEOTIDE SEQUENCE</scope>
    <source>
        <strain evidence="7">CPER-KK1</strain>
    </source>
</reference>
<keyword evidence="3" id="KW-0596">Phosphopantetheine</keyword>
<dbReference type="Gene3D" id="3.40.50.980">
    <property type="match status" value="2"/>
</dbReference>
<dbReference type="Gene3D" id="3.30.559.30">
    <property type="entry name" value="Nonribosomal peptide synthetase, condensation domain"/>
    <property type="match status" value="2"/>
</dbReference>
<dbReference type="Gene3D" id="3.30.559.10">
    <property type="entry name" value="Chloramphenicol acetyltransferase-like domain"/>
    <property type="match status" value="2"/>
</dbReference>
<dbReference type="SUPFAM" id="SSF51197">
    <property type="entry name" value="Clavaminate synthase-like"/>
    <property type="match status" value="1"/>
</dbReference>
<dbReference type="GO" id="GO:0043041">
    <property type="term" value="P:amino acid activation for nonribosomal peptide biosynthetic process"/>
    <property type="evidence" value="ECO:0007669"/>
    <property type="project" value="TreeGrafter"/>
</dbReference>
<evidence type="ECO:0000256" key="3">
    <source>
        <dbReference type="ARBA" id="ARBA00022450"/>
    </source>
</evidence>
<dbReference type="InterPro" id="IPR020845">
    <property type="entry name" value="AMP-binding_CS"/>
</dbReference>
<keyword evidence="5" id="KW-0560">Oxidoreductase</keyword>
<comment type="similarity">
    <text evidence="2">Belongs to the ATP-dependent AMP-binding enzyme family.</text>
</comment>
<dbReference type="InterPro" id="IPR006162">
    <property type="entry name" value="Ppantetheine_attach_site"/>
</dbReference>
<organism evidence="7 8">
    <name type="scientific">Symplocastrum torsivum CPER-KK1</name>
    <dbReference type="NCBI Taxonomy" id="450513"/>
    <lineage>
        <taxon>Bacteria</taxon>
        <taxon>Bacillati</taxon>
        <taxon>Cyanobacteriota</taxon>
        <taxon>Cyanophyceae</taxon>
        <taxon>Oscillatoriophycideae</taxon>
        <taxon>Oscillatoriales</taxon>
        <taxon>Microcoleaceae</taxon>
        <taxon>Symplocastrum</taxon>
    </lineage>
</organism>
<dbReference type="GO" id="GO:0008610">
    <property type="term" value="P:lipid biosynthetic process"/>
    <property type="evidence" value="ECO:0007669"/>
    <property type="project" value="UniProtKB-ARBA"/>
</dbReference>
<dbReference type="GO" id="GO:0031177">
    <property type="term" value="F:phosphopantetheine binding"/>
    <property type="evidence" value="ECO:0007669"/>
    <property type="project" value="InterPro"/>
</dbReference>
<comment type="cofactor">
    <cofactor evidence="1">
        <name>pantetheine 4'-phosphate</name>
        <dbReference type="ChEBI" id="CHEBI:47942"/>
    </cofactor>
</comment>
<accession>A0A951PGI5</accession>
<dbReference type="SUPFAM" id="SSF52777">
    <property type="entry name" value="CoA-dependent acyltransferases"/>
    <property type="match status" value="4"/>
</dbReference>
<evidence type="ECO:0000259" key="6">
    <source>
        <dbReference type="PROSITE" id="PS50075"/>
    </source>
</evidence>
<dbReference type="SUPFAM" id="SSF47336">
    <property type="entry name" value="ACP-like"/>
    <property type="match status" value="1"/>
</dbReference>
<dbReference type="InterPro" id="IPR036736">
    <property type="entry name" value="ACP-like_sf"/>
</dbReference>
<dbReference type="InterPro" id="IPR025110">
    <property type="entry name" value="AMP-bd_C"/>
</dbReference>